<gene>
    <name evidence="1" type="ORF">CEXT_789421</name>
</gene>
<proteinExistence type="predicted"/>
<dbReference type="Proteomes" id="UP001054945">
    <property type="component" value="Unassembled WGS sequence"/>
</dbReference>
<keyword evidence="2" id="KW-1185">Reference proteome</keyword>
<dbReference type="AlphaFoldDB" id="A0AAV4XMD6"/>
<evidence type="ECO:0000313" key="2">
    <source>
        <dbReference type="Proteomes" id="UP001054945"/>
    </source>
</evidence>
<accession>A0AAV4XMD6</accession>
<protein>
    <submittedName>
        <fullName evidence="1">Uncharacterized protein</fullName>
    </submittedName>
</protein>
<reference evidence="1 2" key="1">
    <citation type="submission" date="2021-06" db="EMBL/GenBank/DDBJ databases">
        <title>Caerostris extrusa draft genome.</title>
        <authorList>
            <person name="Kono N."/>
            <person name="Arakawa K."/>
        </authorList>
    </citation>
    <scope>NUCLEOTIDE SEQUENCE [LARGE SCALE GENOMIC DNA]</scope>
</reference>
<comment type="caution">
    <text evidence="1">The sequence shown here is derived from an EMBL/GenBank/DDBJ whole genome shotgun (WGS) entry which is preliminary data.</text>
</comment>
<dbReference type="EMBL" id="BPLR01000585">
    <property type="protein sequence ID" value="GIY95844.1"/>
    <property type="molecule type" value="Genomic_DNA"/>
</dbReference>
<name>A0AAV4XMD6_CAEEX</name>
<organism evidence="1 2">
    <name type="scientific">Caerostris extrusa</name>
    <name type="common">Bark spider</name>
    <name type="synonym">Caerostris bankana</name>
    <dbReference type="NCBI Taxonomy" id="172846"/>
    <lineage>
        <taxon>Eukaryota</taxon>
        <taxon>Metazoa</taxon>
        <taxon>Ecdysozoa</taxon>
        <taxon>Arthropoda</taxon>
        <taxon>Chelicerata</taxon>
        <taxon>Arachnida</taxon>
        <taxon>Araneae</taxon>
        <taxon>Araneomorphae</taxon>
        <taxon>Entelegynae</taxon>
        <taxon>Araneoidea</taxon>
        <taxon>Araneidae</taxon>
        <taxon>Caerostris</taxon>
    </lineage>
</organism>
<evidence type="ECO:0000313" key="1">
    <source>
        <dbReference type="EMBL" id="GIY95844.1"/>
    </source>
</evidence>
<sequence>MVLPKQRRPGSFAYATSMAAFLCQDWAWKKNRPITLKLPGILAPEMTRIFGIGSSFRRSSEQFRVMPLLTELLLIESKFLFPDIWAMGNNFTLDYALYLKVCYIDINLKLLDDKSYLLEVLLITIF</sequence>